<dbReference type="SMART" id="SM00448">
    <property type="entry name" value="REC"/>
    <property type="match status" value="1"/>
</dbReference>
<dbReference type="PROSITE" id="PS50110">
    <property type="entry name" value="RESPONSE_REGULATORY"/>
    <property type="match status" value="1"/>
</dbReference>
<dbReference type="PANTHER" id="PTHR44688">
    <property type="entry name" value="DNA-BINDING TRANSCRIPTIONAL ACTIVATOR DEVR_DOSR"/>
    <property type="match status" value="1"/>
</dbReference>
<dbReference type="Gene3D" id="3.40.50.2300">
    <property type="match status" value="1"/>
</dbReference>
<evidence type="ECO:0000256" key="4">
    <source>
        <dbReference type="PROSITE-ProRule" id="PRU00169"/>
    </source>
</evidence>
<dbReference type="InterPro" id="IPR011006">
    <property type="entry name" value="CheY-like_superfamily"/>
</dbReference>
<dbReference type="AlphaFoldDB" id="A0A923KYL5"/>
<dbReference type="InterPro" id="IPR036388">
    <property type="entry name" value="WH-like_DNA-bd_sf"/>
</dbReference>
<dbReference type="PANTHER" id="PTHR44688:SF16">
    <property type="entry name" value="DNA-BINDING TRANSCRIPTIONAL ACTIVATOR DEVR_DOSR"/>
    <property type="match status" value="1"/>
</dbReference>
<evidence type="ECO:0000256" key="2">
    <source>
        <dbReference type="ARBA" id="ARBA00023125"/>
    </source>
</evidence>
<keyword evidence="1" id="KW-0805">Transcription regulation</keyword>
<sequence length="210" mass="23611">MQVSLPPIVHVVDDDSSVRSALGILLQACGFRVFTYESGSHFFQADLPAEVSCILLDVNMPGLSGLEVQEFLNKRQCPIPVIFLTAYGDISMSVRAIKAGAEDFLSKPVQKENLLKAVNAAHQRYEEAHQSRVQLDDLRYRYSLLTERELEVFHLVVRGKLNKQIAYELGNSERTIKAQRSSVMEKMQVETLAELVLRATQLGVFDLDKT</sequence>
<dbReference type="Pfam" id="PF00196">
    <property type="entry name" value="GerE"/>
    <property type="match status" value="1"/>
</dbReference>
<evidence type="ECO:0000256" key="3">
    <source>
        <dbReference type="ARBA" id="ARBA00023163"/>
    </source>
</evidence>
<feature type="domain" description="HTH luxR-type" evidence="5">
    <location>
        <begin position="138"/>
        <end position="203"/>
    </location>
</feature>
<dbReference type="CDD" id="cd06170">
    <property type="entry name" value="LuxR_C_like"/>
    <property type="match status" value="1"/>
</dbReference>
<keyword evidence="2" id="KW-0238">DNA-binding</keyword>
<dbReference type="CDD" id="cd17537">
    <property type="entry name" value="REC_FixJ"/>
    <property type="match status" value="1"/>
</dbReference>
<keyword evidence="8" id="KW-1185">Reference proteome</keyword>
<dbReference type="GO" id="GO:0000160">
    <property type="term" value="P:phosphorelay signal transduction system"/>
    <property type="evidence" value="ECO:0007669"/>
    <property type="project" value="InterPro"/>
</dbReference>
<dbReference type="SUPFAM" id="SSF46894">
    <property type="entry name" value="C-terminal effector domain of the bipartite response regulators"/>
    <property type="match status" value="1"/>
</dbReference>
<dbReference type="GO" id="GO:0003677">
    <property type="term" value="F:DNA binding"/>
    <property type="evidence" value="ECO:0007669"/>
    <property type="project" value="UniProtKB-KW"/>
</dbReference>
<feature type="domain" description="Response regulatory" evidence="6">
    <location>
        <begin position="8"/>
        <end position="122"/>
    </location>
</feature>
<gene>
    <name evidence="7" type="ORF">H8K47_04570</name>
</gene>
<dbReference type="Gene3D" id="1.10.10.10">
    <property type="entry name" value="Winged helix-like DNA-binding domain superfamily/Winged helix DNA-binding domain"/>
    <property type="match status" value="1"/>
</dbReference>
<proteinExistence type="predicted"/>
<dbReference type="GO" id="GO:0006355">
    <property type="term" value="P:regulation of DNA-templated transcription"/>
    <property type="evidence" value="ECO:0007669"/>
    <property type="project" value="InterPro"/>
</dbReference>
<evidence type="ECO:0000259" key="5">
    <source>
        <dbReference type="PROSITE" id="PS50043"/>
    </source>
</evidence>
<dbReference type="InterPro" id="IPR000792">
    <property type="entry name" value="Tscrpt_reg_LuxR_C"/>
</dbReference>
<keyword evidence="3" id="KW-0804">Transcription</keyword>
<dbReference type="PRINTS" id="PR00038">
    <property type="entry name" value="HTHLUXR"/>
</dbReference>
<dbReference type="EMBL" id="JACOGG010000003">
    <property type="protein sequence ID" value="MBC3934625.1"/>
    <property type="molecule type" value="Genomic_DNA"/>
</dbReference>
<organism evidence="7 8">
    <name type="scientific">Undibacterium rugosum</name>
    <dbReference type="NCBI Taxonomy" id="2762291"/>
    <lineage>
        <taxon>Bacteria</taxon>
        <taxon>Pseudomonadati</taxon>
        <taxon>Pseudomonadota</taxon>
        <taxon>Betaproteobacteria</taxon>
        <taxon>Burkholderiales</taxon>
        <taxon>Oxalobacteraceae</taxon>
        <taxon>Undibacterium</taxon>
    </lineage>
</organism>
<dbReference type="Pfam" id="PF00072">
    <property type="entry name" value="Response_reg"/>
    <property type="match status" value="1"/>
</dbReference>
<dbReference type="InterPro" id="IPR016032">
    <property type="entry name" value="Sig_transdc_resp-reg_C-effctor"/>
</dbReference>
<evidence type="ECO:0000256" key="1">
    <source>
        <dbReference type="ARBA" id="ARBA00023015"/>
    </source>
</evidence>
<dbReference type="SUPFAM" id="SSF52172">
    <property type="entry name" value="CheY-like"/>
    <property type="match status" value="1"/>
</dbReference>
<dbReference type="PROSITE" id="PS50043">
    <property type="entry name" value="HTH_LUXR_2"/>
    <property type="match status" value="1"/>
</dbReference>
<dbReference type="Proteomes" id="UP000612361">
    <property type="component" value="Unassembled WGS sequence"/>
</dbReference>
<dbReference type="SMART" id="SM00421">
    <property type="entry name" value="HTH_LUXR"/>
    <property type="match status" value="1"/>
</dbReference>
<feature type="modified residue" description="4-aspartylphosphate" evidence="4">
    <location>
        <position position="57"/>
    </location>
</feature>
<evidence type="ECO:0000259" key="6">
    <source>
        <dbReference type="PROSITE" id="PS50110"/>
    </source>
</evidence>
<evidence type="ECO:0000313" key="8">
    <source>
        <dbReference type="Proteomes" id="UP000612361"/>
    </source>
</evidence>
<keyword evidence="4" id="KW-0597">Phosphoprotein</keyword>
<dbReference type="InterPro" id="IPR001789">
    <property type="entry name" value="Sig_transdc_resp-reg_receiver"/>
</dbReference>
<reference evidence="7" key="1">
    <citation type="submission" date="2020-08" db="EMBL/GenBank/DDBJ databases">
        <title>Novel species isolated from subtropical streams in China.</title>
        <authorList>
            <person name="Lu H."/>
        </authorList>
    </citation>
    <scope>NUCLEOTIDE SEQUENCE</scope>
    <source>
        <strain evidence="7">CY7W</strain>
    </source>
</reference>
<evidence type="ECO:0000313" key="7">
    <source>
        <dbReference type="EMBL" id="MBC3934625.1"/>
    </source>
</evidence>
<accession>A0A923KYL5</accession>
<name>A0A923KYL5_9BURK</name>
<protein>
    <submittedName>
        <fullName evidence="7">Response regulator transcription factor</fullName>
    </submittedName>
</protein>
<comment type="caution">
    <text evidence="7">The sequence shown here is derived from an EMBL/GenBank/DDBJ whole genome shotgun (WGS) entry which is preliminary data.</text>
</comment>
<dbReference type="RefSeq" id="WP_186880230.1">
    <property type="nucleotide sequence ID" value="NZ_JACOGG010000003.1"/>
</dbReference>